<protein>
    <recommendedName>
        <fullName evidence="5 9">ATP phosphoribosyltransferase regulatory subunit</fullName>
    </recommendedName>
</protein>
<dbReference type="eggNOG" id="COG3705">
    <property type="taxonomic scope" value="Bacteria"/>
</dbReference>
<evidence type="ECO:0000256" key="3">
    <source>
        <dbReference type="ARBA" id="ARBA00005539"/>
    </source>
</evidence>
<keyword evidence="9" id="KW-0028">Amino-acid biosynthesis</keyword>
<dbReference type="HAMAP" id="MF_00125">
    <property type="entry name" value="HisZ"/>
    <property type="match status" value="1"/>
</dbReference>
<dbReference type="PATRIC" id="fig|946483.4.peg.2016"/>
<organism evidence="11 12">
    <name type="scientific">Candidatus Symbiobacter mobilis CR</name>
    <dbReference type="NCBI Taxonomy" id="946483"/>
    <lineage>
        <taxon>Bacteria</taxon>
        <taxon>Pseudomonadati</taxon>
        <taxon>Pseudomonadota</taxon>
        <taxon>Betaproteobacteria</taxon>
        <taxon>Burkholderiales</taxon>
        <taxon>Comamonadaceae</taxon>
    </lineage>
</organism>
<dbReference type="STRING" id="946483.Cenrod_2001"/>
<keyword evidence="12" id="KW-1185">Reference proteome</keyword>
<dbReference type="GO" id="GO:0016757">
    <property type="term" value="F:glycosyltransferase activity"/>
    <property type="evidence" value="ECO:0007669"/>
    <property type="project" value="UniProtKB-KW"/>
</dbReference>
<dbReference type="InterPro" id="IPR045864">
    <property type="entry name" value="aa-tRNA-synth_II/BPL/LPL"/>
</dbReference>
<keyword evidence="7 9" id="KW-0368">Histidine biosynthesis</keyword>
<reference evidence="11 12" key="1">
    <citation type="journal article" date="2013" name="Genome Biol.">
        <title>Genomic analysis reveals key aspects of prokaryotic symbiosis in the phototrophic consortium "Chlorochromatium aggregatum".</title>
        <authorList>
            <person name="Liu Z."/>
            <person name="Muller J."/>
            <person name="Li T."/>
            <person name="Alvey R.M."/>
            <person name="Vogl K."/>
            <person name="Frigaard N.U."/>
            <person name="Rockwell N.C."/>
            <person name="Boyd E.S."/>
            <person name="Tomsho L.P."/>
            <person name="Schuster S.C."/>
            <person name="Henke P."/>
            <person name="Rohde M."/>
            <person name="Overmann J."/>
            <person name="Bryant D.A."/>
        </authorList>
    </citation>
    <scope>NUCLEOTIDE SEQUENCE [LARGE SCALE GENOMIC DNA]</scope>
    <source>
        <strain evidence="11">CR</strain>
    </source>
</reference>
<keyword evidence="11" id="KW-0328">Glycosyltransferase</keyword>
<dbReference type="InterPro" id="IPR004516">
    <property type="entry name" value="HisRS/HisZ"/>
</dbReference>
<evidence type="ECO:0000313" key="11">
    <source>
        <dbReference type="EMBL" id="AGX88074.1"/>
    </source>
</evidence>
<dbReference type="PANTHER" id="PTHR43707">
    <property type="entry name" value="HISTIDYL-TRNA SYNTHETASE"/>
    <property type="match status" value="1"/>
</dbReference>
<dbReference type="GO" id="GO:0000105">
    <property type="term" value="P:L-histidine biosynthetic process"/>
    <property type="evidence" value="ECO:0007669"/>
    <property type="project" value="UniProtKB-UniRule"/>
</dbReference>
<evidence type="ECO:0000256" key="1">
    <source>
        <dbReference type="ARBA" id="ARBA00004496"/>
    </source>
</evidence>
<evidence type="ECO:0000256" key="8">
    <source>
        <dbReference type="ARBA" id="ARBA00025246"/>
    </source>
</evidence>
<sequence>MSAWLLPDHFADLLPAQAGHIERMRTAMLGVARTYGYELVIPPLLEHLESLQTASHGELDLQTFKLVDQLSGRTLGLRADTTPQVARIDAHLLGRPGVSRLCYCGPTVHTRPQSPQSSREPLQLGAEIYGEAALDADVEILHLACDCLHSAGIGDIGIDLAHARIVTAVLEDVPPRDAQRLHEALAAKDRSAILQLGAGLPASTLDDLLVLIGLYGDESVLAQARQSLHPRPAVERALGDLERLAGRVRGVRLTFDLADMRGYDYYTGPCFALYAPRTSEALVRGGRYDDIGAAFGRNRPAAGFSVDLKALLPLLPPPLPARAILAPWDADPDLEWVIATLRGKGETVIRTQPMQDMHGEHATPVVQPVFHCDRALVRRAGAWCLADIDPSHTPPHPHSAGSA</sequence>
<comment type="subcellular location">
    <subcellularLocation>
        <location evidence="1 9">Cytoplasm</location>
    </subcellularLocation>
</comment>
<evidence type="ECO:0000259" key="10">
    <source>
        <dbReference type="Pfam" id="PF13393"/>
    </source>
</evidence>
<feature type="domain" description="Class II Histidinyl-tRNA synthetase (HisRS)-like catalytic core" evidence="10">
    <location>
        <begin position="9"/>
        <end position="311"/>
    </location>
</feature>
<dbReference type="HOGENOM" id="CLU_025113_0_1_4"/>
<evidence type="ECO:0000256" key="2">
    <source>
        <dbReference type="ARBA" id="ARBA00004667"/>
    </source>
</evidence>
<dbReference type="NCBIfam" id="NF008935">
    <property type="entry name" value="PRK12292.1-1"/>
    <property type="match status" value="1"/>
</dbReference>
<dbReference type="Gene3D" id="3.30.930.10">
    <property type="entry name" value="Bira Bifunctional Protein, Domain 2"/>
    <property type="match status" value="1"/>
</dbReference>
<dbReference type="SUPFAM" id="SSF55681">
    <property type="entry name" value="Class II aaRS and biotin synthetases"/>
    <property type="match status" value="1"/>
</dbReference>
<name>U5ND29_9BURK</name>
<evidence type="ECO:0000256" key="7">
    <source>
        <dbReference type="ARBA" id="ARBA00023102"/>
    </source>
</evidence>
<keyword evidence="6 9" id="KW-0963">Cytoplasm</keyword>
<evidence type="ECO:0000256" key="6">
    <source>
        <dbReference type="ARBA" id="ARBA00022490"/>
    </source>
</evidence>
<dbReference type="Proteomes" id="UP000017184">
    <property type="component" value="Chromosome"/>
</dbReference>
<dbReference type="GO" id="GO:0005737">
    <property type="term" value="C:cytoplasm"/>
    <property type="evidence" value="ECO:0007669"/>
    <property type="project" value="UniProtKB-SubCell"/>
</dbReference>
<proteinExistence type="inferred from homology"/>
<dbReference type="PANTHER" id="PTHR43707:SF1">
    <property type="entry name" value="HISTIDINE--TRNA LIGASE, MITOCHONDRIAL-RELATED"/>
    <property type="match status" value="1"/>
</dbReference>
<comment type="subunit">
    <text evidence="4 9">Heteromultimer composed of HisG and HisZ subunits.</text>
</comment>
<dbReference type="CDD" id="cd00773">
    <property type="entry name" value="HisRS-like_core"/>
    <property type="match status" value="1"/>
</dbReference>
<evidence type="ECO:0000313" key="12">
    <source>
        <dbReference type="Proteomes" id="UP000017184"/>
    </source>
</evidence>
<dbReference type="InterPro" id="IPR041715">
    <property type="entry name" value="HisRS-like_core"/>
</dbReference>
<evidence type="ECO:0000256" key="9">
    <source>
        <dbReference type="HAMAP-Rule" id="MF_00125"/>
    </source>
</evidence>
<dbReference type="KEGG" id="cbx:Cenrod_2001"/>
<dbReference type="InterPro" id="IPR004517">
    <property type="entry name" value="HisZ"/>
</dbReference>
<dbReference type="EMBL" id="CP004885">
    <property type="protein sequence ID" value="AGX88074.1"/>
    <property type="molecule type" value="Genomic_DNA"/>
</dbReference>
<dbReference type="GO" id="GO:0004821">
    <property type="term" value="F:histidine-tRNA ligase activity"/>
    <property type="evidence" value="ECO:0007669"/>
    <property type="project" value="TreeGrafter"/>
</dbReference>
<dbReference type="Pfam" id="PF13393">
    <property type="entry name" value="tRNA-synt_His"/>
    <property type="match status" value="1"/>
</dbReference>
<comment type="similarity">
    <text evidence="3 9">Belongs to the class-II aminoacyl-tRNA synthetase family. HisZ subfamily.</text>
</comment>
<dbReference type="UniPathway" id="UPA00031">
    <property type="reaction ID" value="UER00006"/>
</dbReference>
<gene>
    <name evidence="9 11" type="primary">hisZ</name>
    <name evidence="11" type="ORF">Cenrod_2001</name>
</gene>
<comment type="pathway">
    <text evidence="2 9">Amino-acid biosynthesis; L-histidine biosynthesis; L-histidine from 5-phospho-alpha-D-ribose 1-diphosphate: step 1/9.</text>
</comment>
<evidence type="ECO:0000256" key="4">
    <source>
        <dbReference type="ARBA" id="ARBA00011496"/>
    </source>
</evidence>
<evidence type="ECO:0000256" key="5">
    <source>
        <dbReference type="ARBA" id="ARBA00020397"/>
    </source>
</evidence>
<dbReference type="OrthoDB" id="9769617at2"/>
<dbReference type="AlphaFoldDB" id="U5ND29"/>
<comment type="miscellaneous">
    <text evidence="9">This function is generally fulfilled by the C-terminal part of HisG, which is missing in some bacteria such as this one.</text>
</comment>
<comment type="function">
    <text evidence="8 9">Required for the first step of histidine biosynthesis. May allow the feedback regulation of ATP phosphoribosyltransferase activity by histidine.</text>
</comment>
<dbReference type="GO" id="GO:0006427">
    <property type="term" value="P:histidyl-tRNA aminoacylation"/>
    <property type="evidence" value="ECO:0007669"/>
    <property type="project" value="TreeGrafter"/>
</dbReference>
<dbReference type="NCBIfam" id="NF009086">
    <property type="entry name" value="PRK12421.1"/>
    <property type="match status" value="1"/>
</dbReference>
<accession>U5ND29</accession>
<dbReference type="RefSeq" id="WP_022774917.1">
    <property type="nucleotide sequence ID" value="NC_022576.1"/>
</dbReference>
<keyword evidence="11" id="KW-0808">Transferase</keyword>